<gene>
    <name evidence="2" type="ORF">DPMN_059475</name>
</gene>
<dbReference type="Proteomes" id="UP000828390">
    <property type="component" value="Unassembled WGS sequence"/>
</dbReference>
<name>A0A9D4C420_DREPO</name>
<comment type="caution">
    <text evidence="2">The sequence shown here is derived from an EMBL/GenBank/DDBJ whole genome shotgun (WGS) entry which is preliminary data.</text>
</comment>
<reference evidence="2" key="2">
    <citation type="submission" date="2020-11" db="EMBL/GenBank/DDBJ databases">
        <authorList>
            <person name="McCartney M.A."/>
            <person name="Auch B."/>
            <person name="Kono T."/>
            <person name="Mallez S."/>
            <person name="Becker A."/>
            <person name="Gohl D.M."/>
            <person name="Silverstein K.A.T."/>
            <person name="Koren S."/>
            <person name="Bechman K.B."/>
            <person name="Herman A."/>
            <person name="Abrahante J.E."/>
            <person name="Garbe J."/>
        </authorList>
    </citation>
    <scope>NUCLEOTIDE SEQUENCE</scope>
    <source>
        <strain evidence="2">Duluth1</strain>
        <tissue evidence="2">Whole animal</tissue>
    </source>
</reference>
<evidence type="ECO:0000313" key="3">
    <source>
        <dbReference type="Proteomes" id="UP000828390"/>
    </source>
</evidence>
<keyword evidence="3" id="KW-1185">Reference proteome</keyword>
<feature type="compositionally biased region" description="Basic and acidic residues" evidence="1">
    <location>
        <begin position="11"/>
        <end position="26"/>
    </location>
</feature>
<organism evidence="2 3">
    <name type="scientific">Dreissena polymorpha</name>
    <name type="common">Zebra mussel</name>
    <name type="synonym">Mytilus polymorpha</name>
    <dbReference type="NCBI Taxonomy" id="45954"/>
    <lineage>
        <taxon>Eukaryota</taxon>
        <taxon>Metazoa</taxon>
        <taxon>Spiralia</taxon>
        <taxon>Lophotrochozoa</taxon>
        <taxon>Mollusca</taxon>
        <taxon>Bivalvia</taxon>
        <taxon>Autobranchia</taxon>
        <taxon>Heteroconchia</taxon>
        <taxon>Euheterodonta</taxon>
        <taxon>Imparidentia</taxon>
        <taxon>Neoheterodontei</taxon>
        <taxon>Myida</taxon>
        <taxon>Dreissenoidea</taxon>
        <taxon>Dreissenidae</taxon>
        <taxon>Dreissena</taxon>
    </lineage>
</organism>
<sequence>MPNCMCRLLSRRPDIHGRPRPPKEVKSQSMLHGRAILSTMCTKMVFSSGKSSSIQFSLKKYKMMEFFSAKSMFPTP</sequence>
<proteinExistence type="predicted"/>
<dbReference type="AlphaFoldDB" id="A0A9D4C420"/>
<dbReference type="EMBL" id="JAIWYP010000013">
    <property type="protein sequence ID" value="KAH3716746.1"/>
    <property type="molecule type" value="Genomic_DNA"/>
</dbReference>
<accession>A0A9D4C420</accession>
<evidence type="ECO:0000313" key="2">
    <source>
        <dbReference type="EMBL" id="KAH3716746.1"/>
    </source>
</evidence>
<reference evidence="2" key="1">
    <citation type="journal article" date="2019" name="bioRxiv">
        <title>The Genome of the Zebra Mussel, Dreissena polymorpha: A Resource for Invasive Species Research.</title>
        <authorList>
            <person name="McCartney M.A."/>
            <person name="Auch B."/>
            <person name="Kono T."/>
            <person name="Mallez S."/>
            <person name="Zhang Y."/>
            <person name="Obille A."/>
            <person name="Becker A."/>
            <person name="Abrahante J.E."/>
            <person name="Garbe J."/>
            <person name="Badalamenti J.P."/>
            <person name="Herman A."/>
            <person name="Mangelson H."/>
            <person name="Liachko I."/>
            <person name="Sullivan S."/>
            <person name="Sone E.D."/>
            <person name="Koren S."/>
            <person name="Silverstein K.A.T."/>
            <person name="Beckman K.B."/>
            <person name="Gohl D.M."/>
        </authorList>
    </citation>
    <scope>NUCLEOTIDE SEQUENCE</scope>
    <source>
        <strain evidence="2">Duluth1</strain>
        <tissue evidence="2">Whole animal</tissue>
    </source>
</reference>
<protein>
    <submittedName>
        <fullName evidence="2">Uncharacterized protein</fullName>
    </submittedName>
</protein>
<feature type="region of interest" description="Disordered" evidence="1">
    <location>
        <begin position="10"/>
        <end position="29"/>
    </location>
</feature>
<evidence type="ECO:0000256" key="1">
    <source>
        <dbReference type="SAM" id="MobiDB-lite"/>
    </source>
</evidence>